<evidence type="ECO:0000313" key="1">
    <source>
        <dbReference type="EMBL" id="CAF4262336.1"/>
    </source>
</evidence>
<dbReference type="Proteomes" id="UP000663836">
    <property type="component" value="Unassembled WGS sequence"/>
</dbReference>
<name>A0A820FK48_9BILA</name>
<dbReference type="EMBL" id="CAJOBD010025089">
    <property type="protein sequence ID" value="CAF4262336.1"/>
    <property type="molecule type" value="Genomic_DNA"/>
</dbReference>
<sequence>FYTRSDRLILANFDERLRELEDIRCEYEQSR</sequence>
<accession>A0A820FK48</accession>
<dbReference type="AlphaFoldDB" id="A0A820FK48"/>
<feature type="non-terminal residue" evidence="1">
    <location>
        <position position="31"/>
    </location>
</feature>
<protein>
    <submittedName>
        <fullName evidence="1">Uncharacterized protein</fullName>
    </submittedName>
</protein>
<comment type="caution">
    <text evidence="1">The sequence shown here is derived from an EMBL/GenBank/DDBJ whole genome shotgun (WGS) entry which is preliminary data.</text>
</comment>
<proteinExistence type="predicted"/>
<organism evidence="1 2">
    <name type="scientific">Rotaria sordida</name>
    <dbReference type="NCBI Taxonomy" id="392033"/>
    <lineage>
        <taxon>Eukaryota</taxon>
        <taxon>Metazoa</taxon>
        <taxon>Spiralia</taxon>
        <taxon>Gnathifera</taxon>
        <taxon>Rotifera</taxon>
        <taxon>Eurotatoria</taxon>
        <taxon>Bdelloidea</taxon>
        <taxon>Philodinida</taxon>
        <taxon>Philodinidae</taxon>
        <taxon>Rotaria</taxon>
    </lineage>
</organism>
<gene>
    <name evidence="1" type="ORF">JBS370_LOCUS39120</name>
</gene>
<feature type="non-terminal residue" evidence="1">
    <location>
        <position position="1"/>
    </location>
</feature>
<evidence type="ECO:0000313" key="2">
    <source>
        <dbReference type="Proteomes" id="UP000663836"/>
    </source>
</evidence>
<reference evidence="1" key="1">
    <citation type="submission" date="2021-02" db="EMBL/GenBank/DDBJ databases">
        <authorList>
            <person name="Nowell W R."/>
        </authorList>
    </citation>
    <scope>NUCLEOTIDE SEQUENCE</scope>
</reference>